<dbReference type="AlphaFoldDB" id="A0A8S3BWI0"/>
<dbReference type="Gene3D" id="1.20.1250.20">
    <property type="entry name" value="MFS general substrate transporter like domains"/>
    <property type="match status" value="1"/>
</dbReference>
<feature type="transmembrane region" description="Helical" evidence="5">
    <location>
        <begin position="80"/>
        <end position="107"/>
    </location>
</feature>
<keyword evidence="4 5" id="KW-0472">Membrane</keyword>
<dbReference type="GO" id="GO:0022857">
    <property type="term" value="F:transmembrane transporter activity"/>
    <property type="evidence" value="ECO:0007669"/>
    <property type="project" value="TreeGrafter"/>
</dbReference>
<dbReference type="SUPFAM" id="SSF103473">
    <property type="entry name" value="MFS general substrate transporter"/>
    <property type="match status" value="1"/>
</dbReference>
<reference evidence="6" key="1">
    <citation type="submission" date="2021-02" db="EMBL/GenBank/DDBJ databases">
        <authorList>
            <person name="Nowell W R."/>
        </authorList>
    </citation>
    <scope>NUCLEOTIDE SEQUENCE</scope>
</reference>
<keyword evidence="2 5" id="KW-0812">Transmembrane</keyword>
<evidence type="ECO:0000256" key="5">
    <source>
        <dbReference type="SAM" id="Phobius"/>
    </source>
</evidence>
<evidence type="ECO:0000256" key="4">
    <source>
        <dbReference type="ARBA" id="ARBA00023136"/>
    </source>
</evidence>
<dbReference type="InterPro" id="IPR050382">
    <property type="entry name" value="MFS_Na/Anion_cotransporter"/>
</dbReference>
<dbReference type="InterPro" id="IPR036259">
    <property type="entry name" value="MFS_trans_sf"/>
</dbReference>
<proteinExistence type="predicted"/>
<comment type="subcellular location">
    <subcellularLocation>
        <location evidence="1">Membrane</location>
        <topology evidence="1">Multi-pass membrane protein</topology>
    </subcellularLocation>
</comment>
<accession>A0A8S3BWI0</accession>
<evidence type="ECO:0000256" key="2">
    <source>
        <dbReference type="ARBA" id="ARBA00022692"/>
    </source>
</evidence>
<comment type="caution">
    <text evidence="6">The sequence shown here is derived from an EMBL/GenBank/DDBJ whole genome shotgun (WGS) entry which is preliminary data.</text>
</comment>
<feature type="transmembrane region" description="Helical" evidence="5">
    <location>
        <begin position="24"/>
        <end position="42"/>
    </location>
</feature>
<protein>
    <recommendedName>
        <fullName evidence="8">Inorganic phosphate cotransporter</fullName>
    </recommendedName>
</protein>
<dbReference type="PANTHER" id="PTHR11662">
    <property type="entry name" value="SOLUTE CARRIER FAMILY 17"/>
    <property type="match status" value="1"/>
</dbReference>
<dbReference type="PANTHER" id="PTHR11662:SF399">
    <property type="entry name" value="FI19708P1-RELATED"/>
    <property type="match status" value="1"/>
</dbReference>
<dbReference type="GO" id="GO:0016020">
    <property type="term" value="C:membrane"/>
    <property type="evidence" value="ECO:0007669"/>
    <property type="project" value="UniProtKB-SubCell"/>
</dbReference>
<evidence type="ECO:0000256" key="3">
    <source>
        <dbReference type="ARBA" id="ARBA00022989"/>
    </source>
</evidence>
<feature type="transmembrane region" description="Helical" evidence="5">
    <location>
        <begin position="49"/>
        <end position="68"/>
    </location>
</feature>
<organism evidence="6 7">
    <name type="scientific">Rotaria magnacalcarata</name>
    <dbReference type="NCBI Taxonomy" id="392030"/>
    <lineage>
        <taxon>Eukaryota</taxon>
        <taxon>Metazoa</taxon>
        <taxon>Spiralia</taxon>
        <taxon>Gnathifera</taxon>
        <taxon>Rotifera</taxon>
        <taxon>Eurotatoria</taxon>
        <taxon>Bdelloidea</taxon>
        <taxon>Philodinida</taxon>
        <taxon>Philodinidae</taxon>
        <taxon>Rotaria</taxon>
    </lineage>
</organism>
<evidence type="ECO:0000313" key="6">
    <source>
        <dbReference type="EMBL" id="CAF4866480.1"/>
    </source>
</evidence>
<evidence type="ECO:0000313" key="7">
    <source>
        <dbReference type="Proteomes" id="UP000676336"/>
    </source>
</evidence>
<evidence type="ECO:0000256" key="1">
    <source>
        <dbReference type="ARBA" id="ARBA00004141"/>
    </source>
</evidence>
<feature type="transmembrane region" description="Helical" evidence="5">
    <location>
        <begin position="119"/>
        <end position="137"/>
    </location>
</feature>
<evidence type="ECO:0008006" key="8">
    <source>
        <dbReference type="Google" id="ProtNLM"/>
    </source>
</evidence>
<sequence>MFLGLVTDYFVRTNKVTLTNARRFFNSLASFIPVLCMASFYFCDETQKILGVITILVFLASSGLPYGSGYVVNFADVVPAFSGVIFGLANTFASLAGLTGNIVAGIIVKQPVLAQWRKLYIMFSVVYLFGGIVYLIYGSGVARKWATFQAVDNDAKQEKKLHDEETVLMNEKI</sequence>
<name>A0A8S3BWI0_9BILA</name>
<dbReference type="Proteomes" id="UP000676336">
    <property type="component" value="Unassembled WGS sequence"/>
</dbReference>
<dbReference type="EMBL" id="CAJOBI010165111">
    <property type="protein sequence ID" value="CAF4866480.1"/>
    <property type="molecule type" value="Genomic_DNA"/>
</dbReference>
<dbReference type="GO" id="GO:0006820">
    <property type="term" value="P:monoatomic anion transport"/>
    <property type="evidence" value="ECO:0007669"/>
    <property type="project" value="TreeGrafter"/>
</dbReference>
<keyword evidence="3 5" id="KW-1133">Transmembrane helix</keyword>
<gene>
    <name evidence="6" type="ORF">SMN809_LOCUS50119</name>
</gene>